<name>A0A7C3Z2S8_UNCW3</name>
<feature type="domain" description="DUF2229" evidence="1">
    <location>
        <begin position="2"/>
        <end position="106"/>
    </location>
</feature>
<accession>A0A7C3Z2S8</accession>
<dbReference type="Pfam" id="PF09989">
    <property type="entry name" value="DUF2229"/>
    <property type="match status" value="1"/>
</dbReference>
<proteinExistence type="predicted"/>
<comment type="caution">
    <text evidence="2">The sequence shown here is derived from an EMBL/GenBank/DDBJ whole genome shotgun (WGS) entry which is preliminary data.</text>
</comment>
<dbReference type="PANTHER" id="PTHR32329">
    <property type="entry name" value="BIFUNCTIONAL PROTEIN [INCLUDES 2-HYDROXYACYL-COA DEHYDRATASE (N-TER) AND ITS ACTIVATOR DOMAIN (C_TERM)-RELATED"/>
    <property type="match status" value="1"/>
</dbReference>
<dbReference type="Pfam" id="PF06050">
    <property type="entry name" value="HGD-D"/>
    <property type="match status" value="1"/>
</dbReference>
<dbReference type="PANTHER" id="PTHR32329:SF2">
    <property type="entry name" value="BIFUNCTIONAL PROTEIN [INCLUDES 2-HYDROXYACYL-COA DEHYDRATASE (N-TER) AND ITS ACTIVATOR DOMAIN (C_TERM)"/>
    <property type="match status" value="1"/>
</dbReference>
<dbReference type="AlphaFoldDB" id="A0A7C3Z2S8"/>
<sequence>MRLGIPRALQYYYHFSAYEEYLKRNGFSLILSPETTKEIREKGLRLAPPEICFPVKVYIGHCAELIGRVDALFVPRVIKRLINGKPYYGCPKTLGLPDLIRALFPKMKVWELEILEERKRELLGEIEIPNSSPPLPGNPRVMVIGHPYLIFDSGLNFNLIKRLEKKGVSVLTPFSPEIANLPWEPIPDIAWFYEQHLLRGAQVAKELGCSGIILFSSFGCGTAPVTNEIIIRKIARSFGIPVLNLMVDEHTQETGIETRVESFLEIITRRRRR</sequence>
<reference evidence="2" key="1">
    <citation type="journal article" date="2020" name="mSystems">
        <title>Genome- and Community-Level Interaction Insights into Carbon Utilization and Element Cycling Functions of Hydrothermarchaeota in Hydrothermal Sediment.</title>
        <authorList>
            <person name="Zhou Z."/>
            <person name="Liu Y."/>
            <person name="Xu W."/>
            <person name="Pan J."/>
            <person name="Luo Z.H."/>
            <person name="Li M."/>
        </authorList>
    </citation>
    <scope>NUCLEOTIDE SEQUENCE [LARGE SCALE GENOMIC DNA]</scope>
    <source>
        <strain evidence="2">SpSt-906</strain>
    </source>
</reference>
<dbReference type="InterPro" id="IPR018709">
    <property type="entry name" value="CoA_activase_DUF2229"/>
</dbReference>
<protein>
    <recommendedName>
        <fullName evidence="1">DUF2229 domain-containing protein</fullName>
    </recommendedName>
</protein>
<organism evidence="2">
    <name type="scientific">candidate division WOR-3 bacterium</name>
    <dbReference type="NCBI Taxonomy" id="2052148"/>
    <lineage>
        <taxon>Bacteria</taxon>
        <taxon>Bacteria division WOR-3</taxon>
    </lineage>
</organism>
<dbReference type="Gene3D" id="3.40.50.11900">
    <property type="match status" value="1"/>
</dbReference>
<dbReference type="InterPro" id="IPR051805">
    <property type="entry name" value="Dehydratase_Activator_Redct"/>
</dbReference>
<dbReference type="InterPro" id="IPR010327">
    <property type="entry name" value="FldB/FldC_alpha/beta"/>
</dbReference>
<evidence type="ECO:0000259" key="1">
    <source>
        <dbReference type="Pfam" id="PF09989"/>
    </source>
</evidence>
<gene>
    <name evidence="2" type="ORF">ENX07_03185</name>
</gene>
<dbReference type="EMBL" id="DTMQ01000018">
    <property type="protein sequence ID" value="HGE99058.1"/>
    <property type="molecule type" value="Genomic_DNA"/>
</dbReference>
<evidence type="ECO:0000313" key="2">
    <source>
        <dbReference type="EMBL" id="HGE99058.1"/>
    </source>
</evidence>